<dbReference type="AlphaFoldDB" id="A0A0C9W5W6"/>
<dbReference type="OrthoDB" id="3248304at2759"/>
<protein>
    <submittedName>
        <fullName evidence="2">Uncharacterized protein</fullName>
    </submittedName>
</protein>
<gene>
    <name evidence="2" type="ORF">HYDPIDRAFT_169297</name>
</gene>
<sequence>MNVALQAANPIRMGQPTASVLIDGIELHDPPKVGWTQHRFYIEFYVNGRSQTTSSAGYKMQWKDQLRLYGGFYCVEAYDHSVIELAVFARRLTHENAHIGTFRGQLGMLLSQPGVIRRDLSPALSNSHHDKSSTPAISFSIRRVDQTPEPQEGTQTAASTGLLRGAQIGLLAAACPTPNDLQPILQPILSGLEAFGPVVEKIHLVLSVVEQFSEIHPYAKMAAVIMSTAIKACAAHWLIMKSIKNLSHAMSEAYGFVAETNRLEAIESHREIIGVLARQTVECTYFIQELHRKAGSQKVISAVTFPNIEAKIQRYVTKFQDLRAALQYRAVIETELLVLRLCDEVQGLHDHLNLDNMPYATGAQYRNLERCRNGLEPHHTKVVDDIIHWINGETTERICFLSGPRDSGKTTIAWEAKRHRSPPRMANEPDGPPPVDTLGVELPCPADPPGRDPLRRSSENIEAVEPQAASSEETSCHITTTCRTQVHRGDGTTQTTEVVTVVRGKSLQMYPIESLHAASDHALQRTASLFGPTVAADDYDATNGPPCQGPPARSALLVSRNAFYE</sequence>
<evidence type="ECO:0000256" key="1">
    <source>
        <dbReference type="SAM" id="MobiDB-lite"/>
    </source>
</evidence>
<dbReference type="EMBL" id="KN839857">
    <property type="protein sequence ID" value="KIJ62143.1"/>
    <property type="molecule type" value="Genomic_DNA"/>
</dbReference>
<name>A0A0C9W5W6_9AGAM</name>
<organism evidence="2 3">
    <name type="scientific">Hydnomerulius pinastri MD-312</name>
    <dbReference type="NCBI Taxonomy" id="994086"/>
    <lineage>
        <taxon>Eukaryota</taxon>
        <taxon>Fungi</taxon>
        <taxon>Dikarya</taxon>
        <taxon>Basidiomycota</taxon>
        <taxon>Agaricomycotina</taxon>
        <taxon>Agaricomycetes</taxon>
        <taxon>Agaricomycetidae</taxon>
        <taxon>Boletales</taxon>
        <taxon>Boletales incertae sedis</taxon>
        <taxon>Leucogyrophana</taxon>
    </lineage>
</organism>
<dbReference type="HOGENOM" id="CLU_482364_0_0_1"/>
<keyword evidence="3" id="KW-1185">Reference proteome</keyword>
<dbReference type="Proteomes" id="UP000053820">
    <property type="component" value="Unassembled WGS sequence"/>
</dbReference>
<evidence type="ECO:0000313" key="2">
    <source>
        <dbReference type="EMBL" id="KIJ62143.1"/>
    </source>
</evidence>
<accession>A0A0C9W5W6</accession>
<feature type="compositionally biased region" description="Basic and acidic residues" evidence="1">
    <location>
        <begin position="449"/>
        <end position="459"/>
    </location>
</feature>
<feature type="region of interest" description="Disordered" evidence="1">
    <location>
        <begin position="417"/>
        <end position="476"/>
    </location>
</feature>
<proteinExistence type="predicted"/>
<evidence type="ECO:0000313" key="3">
    <source>
        <dbReference type="Proteomes" id="UP000053820"/>
    </source>
</evidence>
<reference evidence="2 3" key="1">
    <citation type="submission" date="2014-04" db="EMBL/GenBank/DDBJ databases">
        <title>Evolutionary Origins and Diversification of the Mycorrhizal Mutualists.</title>
        <authorList>
            <consortium name="DOE Joint Genome Institute"/>
            <consortium name="Mycorrhizal Genomics Consortium"/>
            <person name="Kohler A."/>
            <person name="Kuo A."/>
            <person name="Nagy L.G."/>
            <person name="Floudas D."/>
            <person name="Copeland A."/>
            <person name="Barry K.W."/>
            <person name="Cichocki N."/>
            <person name="Veneault-Fourrey C."/>
            <person name="LaButti K."/>
            <person name="Lindquist E.A."/>
            <person name="Lipzen A."/>
            <person name="Lundell T."/>
            <person name="Morin E."/>
            <person name="Murat C."/>
            <person name="Riley R."/>
            <person name="Ohm R."/>
            <person name="Sun H."/>
            <person name="Tunlid A."/>
            <person name="Henrissat B."/>
            <person name="Grigoriev I.V."/>
            <person name="Hibbett D.S."/>
            <person name="Martin F."/>
        </authorList>
    </citation>
    <scope>NUCLEOTIDE SEQUENCE [LARGE SCALE GENOMIC DNA]</scope>
    <source>
        <strain evidence="2 3">MD-312</strain>
    </source>
</reference>